<comment type="similarity">
    <text evidence="1">Belongs to the LysR transcriptional regulatory family.</text>
</comment>
<sequence length="295" mass="31700">MELRHLEAFVAVAETRNFTAAATRLHLAQQSLSRLVAQLERELGVRLFDRTTRVVLLTASGAAMLEPARRALAGVAEAAAAARDPVAGPVEIRVDVSSTGLDTGSRIVEALRRTHPEVLVHEVEVGMGAGLRELREGRLDLLFGLVSGPVEDLLEEVVRHEPIVLGMAADHRLAALAEVPVAELAEEALLLPSEEAAGEWVRFVATFCRQSGVTPRRWRGITHGSSAAADVVAGGDCVVPTCAWRRAPDHVVFRPLAPPPVFAWSMLSRPGAGRLEDLRATVRELAAGRGWVTTP</sequence>
<dbReference type="PANTHER" id="PTHR30346">
    <property type="entry name" value="TRANSCRIPTIONAL DUAL REGULATOR HCAR-RELATED"/>
    <property type="match status" value="1"/>
</dbReference>
<feature type="domain" description="HTH lysR-type" evidence="5">
    <location>
        <begin position="1"/>
        <end position="58"/>
    </location>
</feature>
<name>A0ABU8NB75_9PSEU</name>
<evidence type="ECO:0000256" key="2">
    <source>
        <dbReference type="ARBA" id="ARBA00023015"/>
    </source>
</evidence>
<dbReference type="PANTHER" id="PTHR30346:SF0">
    <property type="entry name" value="HCA OPERON TRANSCRIPTIONAL ACTIVATOR HCAR"/>
    <property type="match status" value="1"/>
</dbReference>
<dbReference type="InterPro" id="IPR036388">
    <property type="entry name" value="WH-like_DNA-bd_sf"/>
</dbReference>
<dbReference type="InterPro" id="IPR036390">
    <property type="entry name" value="WH_DNA-bd_sf"/>
</dbReference>
<dbReference type="Pfam" id="PF00126">
    <property type="entry name" value="HTH_1"/>
    <property type="match status" value="1"/>
</dbReference>
<dbReference type="InterPro" id="IPR000847">
    <property type="entry name" value="LysR_HTH_N"/>
</dbReference>
<keyword evidence="3" id="KW-0238">DNA-binding</keyword>
<dbReference type="InterPro" id="IPR005119">
    <property type="entry name" value="LysR_subst-bd"/>
</dbReference>
<reference evidence="6 7" key="1">
    <citation type="submission" date="2024-03" db="EMBL/GenBank/DDBJ databases">
        <title>Actinomycetospora sp. OC33-EN06, a novel actinomycete isolated from wild orchid (Aerides multiflora).</title>
        <authorList>
            <person name="Suriyachadkun C."/>
        </authorList>
    </citation>
    <scope>NUCLEOTIDE SEQUENCE [LARGE SCALE GENOMIC DNA]</scope>
    <source>
        <strain evidence="6 7">OC33-EN06</strain>
    </source>
</reference>
<dbReference type="PROSITE" id="PS50931">
    <property type="entry name" value="HTH_LYSR"/>
    <property type="match status" value="1"/>
</dbReference>
<dbReference type="PRINTS" id="PR00039">
    <property type="entry name" value="HTHLYSR"/>
</dbReference>
<protein>
    <submittedName>
        <fullName evidence="6">LysR family transcriptional regulator</fullName>
    </submittedName>
</protein>
<evidence type="ECO:0000313" key="6">
    <source>
        <dbReference type="EMBL" id="MEJ2889543.1"/>
    </source>
</evidence>
<evidence type="ECO:0000256" key="1">
    <source>
        <dbReference type="ARBA" id="ARBA00009437"/>
    </source>
</evidence>
<accession>A0ABU8NB75</accession>
<keyword evidence="7" id="KW-1185">Reference proteome</keyword>
<organism evidence="6 7">
    <name type="scientific">Actinomycetospora aeridis</name>
    <dbReference type="NCBI Taxonomy" id="3129231"/>
    <lineage>
        <taxon>Bacteria</taxon>
        <taxon>Bacillati</taxon>
        <taxon>Actinomycetota</taxon>
        <taxon>Actinomycetes</taxon>
        <taxon>Pseudonocardiales</taxon>
        <taxon>Pseudonocardiaceae</taxon>
        <taxon>Actinomycetospora</taxon>
    </lineage>
</organism>
<proteinExistence type="inferred from homology"/>
<dbReference type="RefSeq" id="WP_337717217.1">
    <property type="nucleotide sequence ID" value="NZ_JBBEGL010000007.1"/>
</dbReference>
<dbReference type="Gene3D" id="3.40.190.10">
    <property type="entry name" value="Periplasmic binding protein-like II"/>
    <property type="match status" value="2"/>
</dbReference>
<gene>
    <name evidence="6" type="ORF">WCD41_23990</name>
</gene>
<dbReference type="Proteomes" id="UP001370100">
    <property type="component" value="Unassembled WGS sequence"/>
</dbReference>
<keyword evidence="4" id="KW-0804">Transcription</keyword>
<evidence type="ECO:0000313" key="7">
    <source>
        <dbReference type="Proteomes" id="UP001370100"/>
    </source>
</evidence>
<keyword evidence="2" id="KW-0805">Transcription regulation</keyword>
<evidence type="ECO:0000256" key="4">
    <source>
        <dbReference type="ARBA" id="ARBA00023163"/>
    </source>
</evidence>
<comment type="caution">
    <text evidence="6">The sequence shown here is derived from an EMBL/GenBank/DDBJ whole genome shotgun (WGS) entry which is preliminary data.</text>
</comment>
<evidence type="ECO:0000259" key="5">
    <source>
        <dbReference type="PROSITE" id="PS50931"/>
    </source>
</evidence>
<evidence type="ECO:0000256" key="3">
    <source>
        <dbReference type="ARBA" id="ARBA00023125"/>
    </source>
</evidence>
<dbReference type="EMBL" id="JBBEGL010000007">
    <property type="protein sequence ID" value="MEJ2889543.1"/>
    <property type="molecule type" value="Genomic_DNA"/>
</dbReference>
<dbReference type="Pfam" id="PF03466">
    <property type="entry name" value="LysR_substrate"/>
    <property type="match status" value="1"/>
</dbReference>
<dbReference type="Gene3D" id="1.10.10.10">
    <property type="entry name" value="Winged helix-like DNA-binding domain superfamily/Winged helix DNA-binding domain"/>
    <property type="match status" value="1"/>
</dbReference>
<dbReference type="SUPFAM" id="SSF53850">
    <property type="entry name" value="Periplasmic binding protein-like II"/>
    <property type="match status" value="1"/>
</dbReference>
<dbReference type="SUPFAM" id="SSF46785">
    <property type="entry name" value="Winged helix' DNA-binding domain"/>
    <property type="match status" value="1"/>
</dbReference>